<dbReference type="InterPro" id="IPR036388">
    <property type="entry name" value="WH-like_DNA-bd_sf"/>
</dbReference>
<evidence type="ECO:0000256" key="2">
    <source>
        <dbReference type="PIRSR" id="PIRSR640198-2"/>
    </source>
</evidence>
<evidence type="ECO:0000313" key="5">
    <source>
        <dbReference type="EMBL" id="KAA2263806.1"/>
    </source>
</evidence>
<dbReference type="InterPro" id="IPR003812">
    <property type="entry name" value="Fido"/>
</dbReference>
<dbReference type="PANTHER" id="PTHR13504">
    <property type="entry name" value="FIDO DOMAIN-CONTAINING PROTEIN DDB_G0283145"/>
    <property type="match status" value="1"/>
</dbReference>
<keyword evidence="6" id="KW-1185">Reference proteome</keyword>
<dbReference type="PROSITE" id="PS51459">
    <property type="entry name" value="FIDO"/>
    <property type="match status" value="1"/>
</dbReference>
<protein>
    <submittedName>
        <fullName evidence="5">Fic family protein</fullName>
    </submittedName>
</protein>
<feature type="binding site" evidence="2">
    <location>
        <begin position="195"/>
        <end position="202"/>
    </location>
    <ligand>
        <name>ATP</name>
        <dbReference type="ChEBI" id="CHEBI:30616"/>
    </ligand>
</feature>
<organism evidence="5 6">
    <name type="scientific">Solihabitans fulvus</name>
    <dbReference type="NCBI Taxonomy" id="1892852"/>
    <lineage>
        <taxon>Bacteria</taxon>
        <taxon>Bacillati</taxon>
        <taxon>Actinomycetota</taxon>
        <taxon>Actinomycetes</taxon>
        <taxon>Pseudonocardiales</taxon>
        <taxon>Pseudonocardiaceae</taxon>
        <taxon>Solihabitans</taxon>
    </lineage>
</organism>
<dbReference type="SUPFAM" id="SSF140931">
    <property type="entry name" value="Fic-like"/>
    <property type="match status" value="1"/>
</dbReference>
<accession>A0A5B2XKH7</accession>
<dbReference type="EMBL" id="VUOB01000014">
    <property type="protein sequence ID" value="KAA2263806.1"/>
    <property type="molecule type" value="Genomic_DNA"/>
</dbReference>
<feature type="domain" description="Fido" evidence="4">
    <location>
        <begin position="107"/>
        <end position="260"/>
    </location>
</feature>
<keyword evidence="2" id="KW-0067">ATP-binding</keyword>
<reference evidence="5 6" key="1">
    <citation type="submission" date="2019-09" db="EMBL/GenBank/DDBJ databases">
        <title>Goodfellowia gen. nov., a new genus of the Pseudonocardineae related to Actinoalloteichus, containing Goodfellowia coeruleoviolacea gen. nov., comb. nov. gen. nov., comb. nov.</title>
        <authorList>
            <person name="Labeda D."/>
        </authorList>
    </citation>
    <scope>NUCLEOTIDE SEQUENCE [LARGE SCALE GENOMIC DNA]</scope>
    <source>
        <strain evidence="5 6">AN110305</strain>
    </source>
</reference>
<dbReference type="GO" id="GO:0005524">
    <property type="term" value="F:ATP binding"/>
    <property type="evidence" value="ECO:0007669"/>
    <property type="project" value="UniProtKB-KW"/>
</dbReference>
<dbReference type="Gene3D" id="1.10.3290.10">
    <property type="entry name" value="Fido-like domain"/>
    <property type="match status" value="1"/>
</dbReference>
<dbReference type="Gene3D" id="1.10.10.10">
    <property type="entry name" value="Winged helix-like DNA-binding domain superfamily/Winged helix DNA-binding domain"/>
    <property type="match status" value="1"/>
</dbReference>
<dbReference type="Proteomes" id="UP000323454">
    <property type="component" value="Unassembled WGS sequence"/>
</dbReference>
<feature type="active site" evidence="1">
    <location>
        <position position="191"/>
    </location>
</feature>
<evidence type="ECO:0000256" key="3">
    <source>
        <dbReference type="PIRSR" id="PIRSR640198-3"/>
    </source>
</evidence>
<dbReference type="OrthoDB" id="9813719at2"/>
<dbReference type="PANTHER" id="PTHR13504:SF38">
    <property type="entry name" value="FIDO DOMAIN-CONTAINING PROTEIN"/>
    <property type="match status" value="1"/>
</dbReference>
<feature type="site" description="Important for autoinhibition of adenylyltransferase activity" evidence="3">
    <location>
        <position position="57"/>
    </location>
</feature>
<proteinExistence type="predicted"/>
<dbReference type="Pfam" id="PF02661">
    <property type="entry name" value="Fic"/>
    <property type="match status" value="1"/>
</dbReference>
<dbReference type="InterPro" id="IPR036597">
    <property type="entry name" value="Fido-like_dom_sf"/>
</dbReference>
<name>A0A5B2XKH7_9PSEU</name>
<sequence>MPLFEPPALDGDDLAVLELIQDQRNRLRPLVAAPRRWSGMLRRVALARAVRGSNTIEGFTVSVDDAFAVLDDQEPMEADELAWHAVRGYRDAMTYVLQLAHEDSLDLCVHTVKALHFMMQQYDLTKWPGRWRPDQVFVYDSDNRVTVYLGPEADEVPDLVHELVDDINSSQADIPALVRAALAHLNLVMIHPFKDGNGRMARCLQTLLLTCDGTLAPEFSSIEEYLGYNEQDYYRVLAEVGGGRWAPDRGTELWVRFCLTAHYRQALRVERRAELASRLWIRAEDEMTRAALPERCVQPFTFCLTGRVLRNATYRQLTQGLSQNAAGRDLNDLVKAGLLEPRGEKRWRHYVPTAAMRSVADDIGAEVGQLFTPDGDPYRRIAG</sequence>
<reference evidence="5 6" key="2">
    <citation type="submission" date="2019-09" db="EMBL/GenBank/DDBJ databases">
        <authorList>
            <person name="Jin C."/>
        </authorList>
    </citation>
    <scope>NUCLEOTIDE SEQUENCE [LARGE SCALE GENOMIC DNA]</scope>
    <source>
        <strain evidence="5 6">AN110305</strain>
    </source>
</reference>
<evidence type="ECO:0000256" key="1">
    <source>
        <dbReference type="PIRSR" id="PIRSR640198-1"/>
    </source>
</evidence>
<dbReference type="InterPro" id="IPR040198">
    <property type="entry name" value="Fido_containing"/>
</dbReference>
<gene>
    <name evidence="5" type="ORF">F0L68_09025</name>
</gene>
<dbReference type="RefSeq" id="WP_149849037.1">
    <property type="nucleotide sequence ID" value="NZ_VUOB01000014.1"/>
</dbReference>
<evidence type="ECO:0000313" key="6">
    <source>
        <dbReference type="Proteomes" id="UP000323454"/>
    </source>
</evidence>
<evidence type="ECO:0000259" key="4">
    <source>
        <dbReference type="PROSITE" id="PS51459"/>
    </source>
</evidence>
<keyword evidence="2" id="KW-0547">Nucleotide-binding</keyword>
<dbReference type="AlphaFoldDB" id="A0A5B2XKH7"/>
<comment type="caution">
    <text evidence="5">The sequence shown here is derived from an EMBL/GenBank/DDBJ whole genome shotgun (WGS) entry which is preliminary data.</text>
</comment>